<dbReference type="InterPro" id="IPR027443">
    <property type="entry name" value="IPNS-like_sf"/>
</dbReference>
<dbReference type="AlphaFoldDB" id="A0A9Q0QVU1"/>
<dbReference type="SUPFAM" id="SSF51197">
    <property type="entry name" value="Clavaminate synthase-like"/>
    <property type="match status" value="1"/>
</dbReference>
<evidence type="ECO:0000313" key="2">
    <source>
        <dbReference type="Proteomes" id="UP001141806"/>
    </source>
</evidence>
<dbReference type="Proteomes" id="UP001141806">
    <property type="component" value="Unassembled WGS sequence"/>
</dbReference>
<name>A0A9Q0QVU1_9MAGN</name>
<accession>A0A9Q0QVU1</accession>
<protein>
    <submittedName>
        <fullName evidence="1">Uncharacterized protein</fullName>
    </submittedName>
</protein>
<proteinExistence type="predicted"/>
<organism evidence="1 2">
    <name type="scientific">Protea cynaroides</name>
    <dbReference type="NCBI Taxonomy" id="273540"/>
    <lineage>
        <taxon>Eukaryota</taxon>
        <taxon>Viridiplantae</taxon>
        <taxon>Streptophyta</taxon>
        <taxon>Embryophyta</taxon>
        <taxon>Tracheophyta</taxon>
        <taxon>Spermatophyta</taxon>
        <taxon>Magnoliopsida</taxon>
        <taxon>Proteales</taxon>
        <taxon>Proteaceae</taxon>
        <taxon>Protea</taxon>
    </lineage>
</organism>
<gene>
    <name evidence="1" type="ORF">NE237_006836</name>
</gene>
<comment type="caution">
    <text evidence="1">The sequence shown here is derived from an EMBL/GenBank/DDBJ whole genome shotgun (WGS) entry which is preliminary data.</text>
</comment>
<reference evidence="1" key="1">
    <citation type="journal article" date="2023" name="Plant J.">
        <title>The genome of the king protea, Protea cynaroides.</title>
        <authorList>
            <person name="Chang J."/>
            <person name="Duong T.A."/>
            <person name="Schoeman C."/>
            <person name="Ma X."/>
            <person name="Roodt D."/>
            <person name="Barker N."/>
            <person name="Li Z."/>
            <person name="Van de Peer Y."/>
            <person name="Mizrachi E."/>
        </authorList>
    </citation>
    <scope>NUCLEOTIDE SEQUENCE</scope>
    <source>
        <tissue evidence="1">Young leaves</tissue>
    </source>
</reference>
<keyword evidence="2" id="KW-1185">Reference proteome</keyword>
<sequence>MENGKREEEVYDRAKEVKQFEDSKTGVKRLLDSGNTSIPRFLIRPPESLPCTAVAPPPATNIIPTIILSGFESDHRSIINHGIPSKIIDWTIASIKAFNEQPPEMKVLHYCHDMGRSVSYSSNYDLYVSKAASWRTRL</sequence>
<dbReference type="OrthoDB" id="288590at2759"/>
<dbReference type="Gene3D" id="2.60.120.330">
    <property type="entry name" value="B-lactam Antibiotic, Isopenicillin N Synthase, Chain"/>
    <property type="match status" value="1"/>
</dbReference>
<evidence type="ECO:0000313" key="1">
    <source>
        <dbReference type="EMBL" id="KAJ4973662.1"/>
    </source>
</evidence>
<dbReference type="EMBL" id="JAMYWD010000004">
    <property type="protein sequence ID" value="KAJ4973662.1"/>
    <property type="molecule type" value="Genomic_DNA"/>
</dbReference>